<evidence type="ECO:0000313" key="2">
    <source>
        <dbReference type="Proteomes" id="UP001056937"/>
    </source>
</evidence>
<gene>
    <name evidence="1" type="ORF">LHA26_11470</name>
</gene>
<dbReference type="EMBL" id="CP084930">
    <property type="protein sequence ID" value="USI71933.1"/>
    <property type="molecule type" value="Genomic_DNA"/>
</dbReference>
<reference evidence="1" key="1">
    <citation type="journal article" date="2022" name="Toxins">
        <title>Genomic Analysis of Sphingopyxis sp. USTB-05 for Biodegrading Cyanobacterial Hepatotoxins.</title>
        <authorList>
            <person name="Liu C."/>
            <person name="Xu Q."/>
            <person name="Zhao Z."/>
            <person name="Zhang H."/>
            <person name="Liu X."/>
            <person name="Yin C."/>
            <person name="Liu Y."/>
            <person name="Yan H."/>
        </authorList>
    </citation>
    <scope>NUCLEOTIDE SEQUENCE</scope>
    <source>
        <strain evidence="1">NBD5</strain>
    </source>
</reference>
<protein>
    <submittedName>
        <fullName evidence="1">Uncharacterized protein</fullName>
    </submittedName>
</protein>
<proteinExistence type="predicted"/>
<accession>A0ABY4X4V5</accession>
<name>A0ABY4X4V5_9SPHN</name>
<keyword evidence="2" id="KW-1185">Reference proteome</keyword>
<dbReference type="RefSeq" id="WP_252165742.1">
    <property type="nucleotide sequence ID" value="NZ_CP084930.1"/>
</dbReference>
<sequence>MIYNLEEQAALYESQDERPGDEAVHLARGTLRELVTLAMGWDSARFAHARIITVTQENYGAEGIRAIAEREGLGARTGEAHPS</sequence>
<evidence type="ECO:0000313" key="1">
    <source>
        <dbReference type="EMBL" id="USI71933.1"/>
    </source>
</evidence>
<dbReference type="Proteomes" id="UP001056937">
    <property type="component" value="Chromosome 1"/>
</dbReference>
<organism evidence="1 2">
    <name type="scientific">Sphingomonas morindae</name>
    <dbReference type="NCBI Taxonomy" id="1541170"/>
    <lineage>
        <taxon>Bacteria</taxon>
        <taxon>Pseudomonadati</taxon>
        <taxon>Pseudomonadota</taxon>
        <taxon>Alphaproteobacteria</taxon>
        <taxon>Sphingomonadales</taxon>
        <taxon>Sphingomonadaceae</taxon>
        <taxon>Sphingomonas</taxon>
    </lineage>
</organism>